<sequence length="476" mass="55293">MKSILNLFGIAIIGATVPLSIASSISDNNTNNSSINNKLLKEARSCGDELLNSYDSGVNEIGWPKKTMYVDQWLVNAHYDWATREDTGRYNFNRVQKFLDYTIPGFAEEDDEHVKELITKTFMTESLKYENKSISGFFITVNEKYTGMEIQYGIFDSWRNLPENLPGIPAYCQPWSEAMNWNNQKKIDDDGWRSTIGMPKYDRYGDIDTIKSDFDYFSLPEAEMYYYFTLPTKERYAQSLSVEWTNKVFSTNYLSETHSFILQSDNFKVNHKANKLEMNVSYHAIVQNGSIRMQIYFKVKATALQKNSNTGFDISYGDHFNLFNIKTEREVLQDFEKAKRQLPPEEDNRRLSKLGFAFKSPSDFWFALNINHQLLNVMWAHYDTFIAENDKQVLLSVFNSIFGTFDLWKSQYKDYLINTLMDTIANHFSGGLHDLVDTYRPARENSDHGVTIFVSNDPKAGWKESILPWNRPNLNN</sequence>
<accession>A0A2K9LWD8</accession>
<dbReference type="Proteomes" id="UP000234790">
    <property type="component" value="Chromosome"/>
</dbReference>
<gene>
    <name evidence="1" type="ORF">SMONO_v1c04560</name>
</gene>
<protein>
    <submittedName>
        <fullName evidence="1">Uncharacterized protein</fullName>
    </submittedName>
</protein>
<dbReference type="EMBL" id="CP025543">
    <property type="protein sequence ID" value="AUM62705.1"/>
    <property type="molecule type" value="Genomic_DNA"/>
</dbReference>
<dbReference type="KEGG" id="smoo:SMONO_v1c04560"/>
<proteinExistence type="predicted"/>
<dbReference type="OrthoDB" id="9807879at2"/>
<evidence type="ECO:0000313" key="1">
    <source>
        <dbReference type="EMBL" id="AUM62705.1"/>
    </source>
</evidence>
<keyword evidence="2" id="KW-1185">Reference proteome</keyword>
<reference evidence="1 2" key="1">
    <citation type="submission" date="2017-12" db="EMBL/GenBank/DDBJ databases">
        <title>Complete genome sequence of Spiroplasma monobiae MQ-1 (ATCC 33825).</title>
        <authorList>
            <person name="Tsai Y.-M."/>
            <person name="Lo W.-S."/>
            <person name="Wu P.-S."/>
            <person name="Cho S.-T."/>
            <person name="Kuo C.-H."/>
        </authorList>
    </citation>
    <scope>NUCLEOTIDE SEQUENCE [LARGE SCALE GENOMIC DNA]</scope>
    <source>
        <strain evidence="1 2">MQ-1</strain>
    </source>
</reference>
<dbReference type="RefSeq" id="WP_101780762.1">
    <property type="nucleotide sequence ID" value="NZ_CP025543.1"/>
</dbReference>
<name>A0A2K9LWD8_SPISQ</name>
<evidence type="ECO:0000313" key="2">
    <source>
        <dbReference type="Proteomes" id="UP000234790"/>
    </source>
</evidence>
<dbReference type="AlphaFoldDB" id="A0A2K9LWD8"/>
<organism evidence="1 2">
    <name type="scientific">Spiroplasma monobiae MQ-1</name>
    <dbReference type="NCBI Taxonomy" id="1336748"/>
    <lineage>
        <taxon>Bacteria</taxon>
        <taxon>Bacillati</taxon>
        <taxon>Mycoplasmatota</taxon>
        <taxon>Mollicutes</taxon>
        <taxon>Entomoplasmatales</taxon>
        <taxon>Spiroplasmataceae</taxon>
        <taxon>Spiroplasma</taxon>
    </lineage>
</organism>